<accession>A0A0A9GL53</accession>
<keyword evidence="1" id="KW-0812">Transmembrane</keyword>
<evidence type="ECO:0000256" key="1">
    <source>
        <dbReference type="SAM" id="Phobius"/>
    </source>
</evidence>
<dbReference type="AlphaFoldDB" id="A0A0A9GL53"/>
<keyword evidence="1" id="KW-0472">Membrane</keyword>
<reference evidence="2" key="1">
    <citation type="submission" date="2014-09" db="EMBL/GenBank/DDBJ databases">
        <authorList>
            <person name="Magalhaes I.L.F."/>
            <person name="Oliveira U."/>
            <person name="Santos F.R."/>
            <person name="Vidigal T.H.D.A."/>
            <person name="Brescovit A.D."/>
            <person name="Santos A.J."/>
        </authorList>
    </citation>
    <scope>NUCLEOTIDE SEQUENCE</scope>
    <source>
        <tissue evidence="2">Shoot tissue taken approximately 20 cm above the soil surface</tissue>
    </source>
</reference>
<protein>
    <submittedName>
        <fullName evidence="2">Uncharacterized protein</fullName>
    </submittedName>
</protein>
<name>A0A0A9GL53_ARUDO</name>
<keyword evidence="1" id="KW-1133">Transmembrane helix</keyword>
<evidence type="ECO:0000313" key="2">
    <source>
        <dbReference type="EMBL" id="JAE21418.1"/>
    </source>
</evidence>
<dbReference type="EMBL" id="GBRH01176478">
    <property type="protein sequence ID" value="JAE21418.1"/>
    <property type="molecule type" value="Transcribed_RNA"/>
</dbReference>
<feature type="transmembrane region" description="Helical" evidence="1">
    <location>
        <begin position="16"/>
        <end position="36"/>
    </location>
</feature>
<organism evidence="2">
    <name type="scientific">Arundo donax</name>
    <name type="common">Giant reed</name>
    <name type="synonym">Donax arundinaceus</name>
    <dbReference type="NCBI Taxonomy" id="35708"/>
    <lineage>
        <taxon>Eukaryota</taxon>
        <taxon>Viridiplantae</taxon>
        <taxon>Streptophyta</taxon>
        <taxon>Embryophyta</taxon>
        <taxon>Tracheophyta</taxon>
        <taxon>Spermatophyta</taxon>
        <taxon>Magnoliopsida</taxon>
        <taxon>Liliopsida</taxon>
        <taxon>Poales</taxon>
        <taxon>Poaceae</taxon>
        <taxon>PACMAD clade</taxon>
        <taxon>Arundinoideae</taxon>
        <taxon>Arundineae</taxon>
        <taxon>Arundo</taxon>
    </lineage>
</organism>
<proteinExistence type="predicted"/>
<sequence>MTAFGGKKKITIEKFGHLYIVVCVIVGDPSAASLLLKNLRSGLRPTSSGLILSSMVQSR</sequence>
<reference evidence="2" key="2">
    <citation type="journal article" date="2015" name="Data Brief">
        <title>Shoot transcriptome of the giant reed, Arundo donax.</title>
        <authorList>
            <person name="Barrero R.A."/>
            <person name="Guerrero F.D."/>
            <person name="Moolhuijzen P."/>
            <person name="Goolsby J.A."/>
            <person name="Tidwell J."/>
            <person name="Bellgard S.E."/>
            <person name="Bellgard M.I."/>
        </authorList>
    </citation>
    <scope>NUCLEOTIDE SEQUENCE</scope>
    <source>
        <tissue evidence="2">Shoot tissue taken approximately 20 cm above the soil surface</tissue>
    </source>
</reference>